<dbReference type="SMART" id="SM00547">
    <property type="entry name" value="ZnF_RBZ"/>
    <property type="match status" value="2"/>
</dbReference>
<dbReference type="InterPro" id="IPR001876">
    <property type="entry name" value="Znf_RanBP2"/>
</dbReference>
<keyword evidence="1" id="KW-0479">Metal-binding</keyword>
<feature type="region of interest" description="Disordered" evidence="5">
    <location>
        <begin position="656"/>
        <end position="854"/>
    </location>
</feature>
<evidence type="ECO:0000256" key="4">
    <source>
        <dbReference type="PROSITE-ProRule" id="PRU00322"/>
    </source>
</evidence>
<reference evidence="7" key="2">
    <citation type="journal article" date="2023" name="Plants (Basel)">
        <title>Annotation of the Turnera subulata (Passifloraceae) Draft Genome Reveals the S-Locus Evolved after the Divergence of Turneroideae from Passifloroideae in a Stepwise Manner.</title>
        <authorList>
            <person name="Henning P.M."/>
            <person name="Roalson E.H."/>
            <person name="Mir W."/>
            <person name="McCubbin A.G."/>
            <person name="Shore J.S."/>
        </authorList>
    </citation>
    <scope>NUCLEOTIDE SEQUENCE</scope>
    <source>
        <strain evidence="7">F60SS</strain>
    </source>
</reference>
<keyword evidence="2 4" id="KW-0863">Zinc-finger</keyword>
<feature type="region of interest" description="Disordered" evidence="5">
    <location>
        <begin position="429"/>
        <end position="468"/>
    </location>
</feature>
<keyword evidence="3" id="KW-0862">Zinc</keyword>
<reference evidence="7" key="1">
    <citation type="submission" date="2022-02" db="EMBL/GenBank/DDBJ databases">
        <authorList>
            <person name="Henning P.M."/>
            <person name="McCubbin A.G."/>
            <person name="Shore J.S."/>
        </authorList>
    </citation>
    <scope>NUCLEOTIDE SEQUENCE</scope>
    <source>
        <strain evidence="7">F60SS</strain>
        <tissue evidence="7">Leaves</tissue>
    </source>
</reference>
<name>A0A9Q0JEA3_9ROSI</name>
<dbReference type="GO" id="GO:0005737">
    <property type="term" value="C:cytoplasm"/>
    <property type="evidence" value="ECO:0007669"/>
    <property type="project" value="TreeGrafter"/>
</dbReference>
<feature type="domain" description="RanBP2-type" evidence="6">
    <location>
        <begin position="276"/>
        <end position="305"/>
    </location>
</feature>
<dbReference type="SUPFAM" id="SSF90209">
    <property type="entry name" value="Ran binding protein zinc finger-like"/>
    <property type="match status" value="1"/>
</dbReference>
<feature type="compositionally biased region" description="Polar residues" evidence="5">
    <location>
        <begin position="757"/>
        <end position="819"/>
    </location>
</feature>
<organism evidence="7 8">
    <name type="scientific">Turnera subulata</name>
    <dbReference type="NCBI Taxonomy" id="218843"/>
    <lineage>
        <taxon>Eukaryota</taxon>
        <taxon>Viridiplantae</taxon>
        <taxon>Streptophyta</taxon>
        <taxon>Embryophyta</taxon>
        <taxon>Tracheophyta</taxon>
        <taxon>Spermatophyta</taxon>
        <taxon>Magnoliopsida</taxon>
        <taxon>eudicotyledons</taxon>
        <taxon>Gunneridae</taxon>
        <taxon>Pentapetalae</taxon>
        <taxon>rosids</taxon>
        <taxon>fabids</taxon>
        <taxon>Malpighiales</taxon>
        <taxon>Passifloraceae</taxon>
        <taxon>Turnera</taxon>
    </lineage>
</organism>
<dbReference type="AlphaFoldDB" id="A0A9Q0JEA3"/>
<dbReference type="InterPro" id="IPR036443">
    <property type="entry name" value="Znf_RanBP2_sf"/>
</dbReference>
<dbReference type="Pfam" id="PF00641">
    <property type="entry name" value="Zn_ribbon_RanBP"/>
    <property type="match status" value="2"/>
</dbReference>
<feature type="region of interest" description="Disordered" evidence="5">
    <location>
        <begin position="483"/>
        <end position="509"/>
    </location>
</feature>
<dbReference type="GO" id="GO:0008270">
    <property type="term" value="F:zinc ion binding"/>
    <property type="evidence" value="ECO:0007669"/>
    <property type="project" value="UniProtKB-KW"/>
</dbReference>
<dbReference type="Proteomes" id="UP001141552">
    <property type="component" value="Unassembled WGS sequence"/>
</dbReference>
<evidence type="ECO:0000256" key="1">
    <source>
        <dbReference type="ARBA" id="ARBA00022723"/>
    </source>
</evidence>
<dbReference type="GO" id="GO:0003729">
    <property type="term" value="F:mRNA binding"/>
    <property type="evidence" value="ECO:0007669"/>
    <property type="project" value="TreeGrafter"/>
</dbReference>
<feature type="region of interest" description="Disordered" evidence="5">
    <location>
        <begin position="532"/>
        <end position="582"/>
    </location>
</feature>
<evidence type="ECO:0000313" key="8">
    <source>
        <dbReference type="Proteomes" id="UP001141552"/>
    </source>
</evidence>
<dbReference type="EMBL" id="JAKUCV010003553">
    <property type="protein sequence ID" value="KAJ4838439.1"/>
    <property type="molecule type" value="Genomic_DNA"/>
</dbReference>
<dbReference type="OrthoDB" id="448399at2759"/>
<evidence type="ECO:0000313" key="7">
    <source>
        <dbReference type="EMBL" id="KAJ4838439.1"/>
    </source>
</evidence>
<evidence type="ECO:0000256" key="2">
    <source>
        <dbReference type="ARBA" id="ARBA00022771"/>
    </source>
</evidence>
<dbReference type="PANTHER" id="PTHR23111">
    <property type="entry name" value="ZINC FINGER PROTEIN"/>
    <property type="match status" value="1"/>
</dbReference>
<evidence type="ECO:0000256" key="5">
    <source>
        <dbReference type="SAM" id="MobiDB-lite"/>
    </source>
</evidence>
<gene>
    <name evidence="7" type="ORF">Tsubulata_022062</name>
</gene>
<feature type="compositionally biased region" description="Polar residues" evidence="5">
    <location>
        <begin position="662"/>
        <end position="686"/>
    </location>
</feature>
<feature type="compositionally biased region" description="Polar residues" evidence="5">
    <location>
        <begin position="444"/>
        <end position="459"/>
    </location>
</feature>
<evidence type="ECO:0000259" key="6">
    <source>
        <dbReference type="PROSITE" id="PS50199"/>
    </source>
</evidence>
<dbReference type="PANTHER" id="PTHR23111:SF30">
    <property type="entry name" value="ZINC FINGER PROTEIN VAR3, CHLOROPLASTIC"/>
    <property type="match status" value="1"/>
</dbReference>
<protein>
    <recommendedName>
        <fullName evidence="6">RanBP2-type domain-containing protein</fullName>
    </recommendedName>
</protein>
<feature type="compositionally biased region" description="Polar residues" evidence="5">
    <location>
        <begin position="723"/>
        <end position="735"/>
    </location>
</feature>
<keyword evidence="8" id="KW-1185">Reference proteome</keyword>
<dbReference type="PROSITE" id="PS01358">
    <property type="entry name" value="ZF_RANBP2_1"/>
    <property type="match status" value="2"/>
</dbReference>
<feature type="domain" description="RanBP2-type" evidence="6">
    <location>
        <begin position="309"/>
        <end position="338"/>
    </location>
</feature>
<feature type="compositionally biased region" description="Basic and acidic residues" evidence="5">
    <location>
        <begin position="843"/>
        <end position="854"/>
    </location>
</feature>
<feature type="compositionally biased region" description="Basic and acidic residues" evidence="5">
    <location>
        <begin position="544"/>
        <end position="556"/>
    </location>
</feature>
<dbReference type="PROSITE" id="PS50199">
    <property type="entry name" value="ZF_RANBP2_2"/>
    <property type="match status" value="2"/>
</dbReference>
<feature type="compositionally biased region" description="Basic and acidic residues" evidence="5">
    <location>
        <begin position="687"/>
        <end position="699"/>
    </location>
</feature>
<comment type="caution">
    <text evidence="7">The sequence shown here is derived from an EMBL/GenBank/DDBJ whole genome shotgun (WGS) entry which is preliminary data.</text>
</comment>
<accession>A0A9Q0JEA3</accession>
<evidence type="ECO:0000256" key="3">
    <source>
        <dbReference type="ARBA" id="ARBA00022833"/>
    </source>
</evidence>
<feature type="compositionally biased region" description="Polar residues" evidence="5">
    <location>
        <begin position="558"/>
        <end position="572"/>
    </location>
</feature>
<sequence length="931" mass="103585">MGNTSKFLVLLTATTATPSSPLLLHRCPSLFRLIRHHYHTLPRSLAFHRRYLPLSPSLSRLPLELKSSPHHRQLHCHSASSFALPPPYVSHPWPEWTHLLHNLSSSGYFNSHHFSPQDDDFIPPLSGFPEDFACAAAACLAFSRQRPGVLGMLSRRDVEVVVDNVTPSLFKNGNDSIGRMKAFLGGPDSNVLNAGESYMVDLMKFLLSYVSNIISSEKNNFQSGDLVESSVRNLLSELAACSLNVSDSNLSGSMQNQFPDRYVQTPRTLGQDRDMRRGDWICPRCSFMNFAKNSKCLECDEARPKRQLTGGEWDCPQCDFFNYGRNMVCLRCDCKRPGEVLPGTTNSRSDLRYGNGSYTYNSDVNSRLASNEEKAQRWFSKVSQLDGAFDKSSTVVDEDFPEILPLRKGVNRFVVSTRKSPLERRLHDARYQRSLDNDGALEDNSIQSNVTDQYQSTTKPSDESFGHQLPATEYNKIFGNKQNARTNTGVPASNTTSPQHDAPPGNSNYVPFVPLPADMFAKKTENEIGKAEMGKSVASTTGEEGSHVSEGDDGKTGDNWQASQRSADQTLSIGKEREQEEKSERWFKRVAELHNVPDLGSAISDEDFPEIMPMRKGENRFVVSKKKDRSLTSPMHKRQIAMEQANNTNFVPFVPFPPNYFSNKGNQQSAAADSPNKAVSGTSRSATPEKPREMSDDSGPKVTEAAQRQDVDNEEYTPRGWSTRPSCPNAGQNPNEIKADASYGNPTGGKSIPNEIDPQSSGRDSRTSGYTGKESISGTPNLWSNSPQGFSNPQMNGKESQRGGSSHNENSNGTSNLVGTSHRPSENQNFRSGWTGKSLEGSAVKESDPLDMSEEAKAERWFRRAAQIKDISELSQIPDEDFPEIMPMRKGVNRFVVSKRKTPLERRLTSTQYRKNLPIVSSDPVKENDSR</sequence>
<proteinExistence type="predicted"/>
<dbReference type="Gene3D" id="4.10.1060.10">
    <property type="entry name" value="Zinc finger, RanBP2-type"/>
    <property type="match status" value="2"/>
</dbReference>